<dbReference type="InterPro" id="IPR058432">
    <property type="entry name" value="DUF8119"/>
</dbReference>
<feature type="transmembrane region" description="Helical" evidence="1">
    <location>
        <begin position="16"/>
        <end position="38"/>
    </location>
</feature>
<dbReference type="EMBL" id="VTAW01000004">
    <property type="protein sequence ID" value="TYT63116.1"/>
    <property type="molecule type" value="Genomic_DNA"/>
</dbReference>
<comment type="caution">
    <text evidence="3">The sequence shown here is derived from an EMBL/GenBank/DDBJ whole genome shotgun (WGS) entry which is preliminary data.</text>
</comment>
<feature type="domain" description="DUF8119" evidence="2">
    <location>
        <begin position="1"/>
        <end position="70"/>
    </location>
</feature>
<gene>
    <name evidence="3" type="ORF">FYC77_05605</name>
</gene>
<dbReference type="Proteomes" id="UP000324104">
    <property type="component" value="Unassembled WGS sequence"/>
</dbReference>
<protein>
    <recommendedName>
        <fullName evidence="2">DUF8119 domain-containing protein</fullName>
    </recommendedName>
</protein>
<dbReference type="AlphaFoldDB" id="A0A5D5AN72"/>
<name>A0A5D5AN72_9EURY</name>
<reference evidence="3 4" key="1">
    <citation type="submission" date="2019-08" db="EMBL/GenBank/DDBJ databases">
        <title>Archaea genome.</title>
        <authorList>
            <person name="Kajale S."/>
            <person name="Shouche Y."/>
            <person name="Deshpande N."/>
            <person name="Sharma A."/>
        </authorList>
    </citation>
    <scope>NUCLEOTIDE SEQUENCE [LARGE SCALE GENOMIC DNA]</scope>
    <source>
        <strain evidence="3 4">ESP3B_9</strain>
    </source>
</reference>
<evidence type="ECO:0000256" key="1">
    <source>
        <dbReference type="SAM" id="Phobius"/>
    </source>
</evidence>
<keyword evidence="1" id="KW-0812">Transmembrane</keyword>
<organism evidence="3 4">
    <name type="scientific">Natrialba swarupiae</name>
    <dbReference type="NCBI Taxonomy" id="2448032"/>
    <lineage>
        <taxon>Archaea</taxon>
        <taxon>Methanobacteriati</taxon>
        <taxon>Methanobacteriota</taxon>
        <taxon>Stenosarchaea group</taxon>
        <taxon>Halobacteria</taxon>
        <taxon>Halobacteriales</taxon>
        <taxon>Natrialbaceae</taxon>
        <taxon>Natrialba</taxon>
    </lineage>
</organism>
<sequence>MTTVRDWLEEARAQRWGMFVDLVFAVGWVTMVHLLFAVLEGPDWAYYMFMLAGIVAYFGFVTSLEHATGERDRPEN</sequence>
<keyword evidence="1" id="KW-0472">Membrane</keyword>
<evidence type="ECO:0000313" key="4">
    <source>
        <dbReference type="Proteomes" id="UP000324104"/>
    </source>
</evidence>
<feature type="transmembrane region" description="Helical" evidence="1">
    <location>
        <begin position="44"/>
        <end position="64"/>
    </location>
</feature>
<evidence type="ECO:0000259" key="2">
    <source>
        <dbReference type="Pfam" id="PF26436"/>
    </source>
</evidence>
<dbReference type="Pfam" id="PF26436">
    <property type="entry name" value="DUF8119"/>
    <property type="match status" value="1"/>
</dbReference>
<keyword evidence="4" id="KW-1185">Reference proteome</keyword>
<keyword evidence="1" id="KW-1133">Transmembrane helix</keyword>
<proteinExistence type="predicted"/>
<accession>A0A5D5AN72</accession>
<evidence type="ECO:0000313" key="3">
    <source>
        <dbReference type="EMBL" id="TYT63116.1"/>
    </source>
</evidence>